<accession>A0A6V8Q0X9</accession>
<feature type="non-terminal residue" evidence="1">
    <location>
        <position position="72"/>
    </location>
</feature>
<sequence>MITYDYLADTLEIFIDLLQAPKLGQEFGRRLGPDTQNAGYIIRAISHQTYQIRSLGWGHPVPLQTFLQIVTR</sequence>
<name>A0A6V8Q0X9_9ACTN</name>
<comment type="caution">
    <text evidence="1">The sequence shown here is derived from an EMBL/GenBank/DDBJ whole genome shotgun (WGS) entry which is preliminary data.</text>
</comment>
<dbReference type="Proteomes" id="UP000561271">
    <property type="component" value="Unassembled WGS sequence"/>
</dbReference>
<gene>
    <name evidence="1" type="ORF">HKBW3S44_01823</name>
</gene>
<evidence type="ECO:0000313" key="2">
    <source>
        <dbReference type="Proteomes" id="UP000561271"/>
    </source>
</evidence>
<dbReference type="AlphaFoldDB" id="A0A6V8Q0X9"/>
<protein>
    <submittedName>
        <fullName evidence="1">Uncharacterized protein</fullName>
    </submittedName>
</protein>
<organism evidence="1 2">
    <name type="scientific">Candidatus Hakubella thermalkaliphila</name>
    <dbReference type="NCBI Taxonomy" id="2754717"/>
    <lineage>
        <taxon>Bacteria</taxon>
        <taxon>Bacillati</taxon>
        <taxon>Actinomycetota</taxon>
        <taxon>Actinomycetota incertae sedis</taxon>
        <taxon>Candidatus Hakubellales</taxon>
        <taxon>Candidatus Hakubellaceae</taxon>
        <taxon>Candidatus Hakubella</taxon>
    </lineage>
</organism>
<dbReference type="EMBL" id="BLSC01000357">
    <property type="protein sequence ID" value="GFP38143.1"/>
    <property type="molecule type" value="Genomic_DNA"/>
</dbReference>
<reference evidence="1 2" key="1">
    <citation type="journal article" date="2020" name="Front. Microbiol.">
        <title>Single-cell genomics of novel Actinobacteria with the Wood-Ljungdahl pathway discovered in a serpentinizing system.</title>
        <authorList>
            <person name="Merino N."/>
            <person name="Kawai M."/>
            <person name="Boyd E.S."/>
            <person name="Colman D.R."/>
            <person name="McGlynn S.E."/>
            <person name="Nealson K.H."/>
            <person name="Kurokawa K."/>
            <person name="Hongoh Y."/>
        </authorList>
    </citation>
    <scope>NUCLEOTIDE SEQUENCE [LARGE SCALE GENOMIC DNA]</scope>
    <source>
        <strain evidence="1 2">S44</strain>
    </source>
</reference>
<evidence type="ECO:0000313" key="1">
    <source>
        <dbReference type="EMBL" id="GFP38143.1"/>
    </source>
</evidence>
<proteinExistence type="predicted"/>